<evidence type="ECO:0000313" key="1">
    <source>
        <dbReference type="EMBL" id="QDU86925.1"/>
    </source>
</evidence>
<dbReference type="Proteomes" id="UP000317429">
    <property type="component" value="Chromosome"/>
</dbReference>
<evidence type="ECO:0000313" key="2">
    <source>
        <dbReference type="Proteomes" id="UP000317429"/>
    </source>
</evidence>
<dbReference type="EMBL" id="CP036291">
    <property type="protein sequence ID" value="QDU86925.1"/>
    <property type="molecule type" value="Genomic_DNA"/>
</dbReference>
<sequence>MTIEISPHCIEKLDAAIASGVFASRQDAVESLVLENLPDPVAPMTRPIRAQEEADAWVAELKEWVANRPGVDHFVDDSRESIYQGRGE</sequence>
<name>A0A518D626_9BACT</name>
<protein>
    <submittedName>
        <fullName evidence="1">Uncharacterized protein</fullName>
    </submittedName>
</protein>
<reference evidence="1 2" key="1">
    <citation type="submission" date="2019-02" db="EMBL/GenBank/DDBJ databases">
        <title>Deep-cultivation of Planctomycetes and their phenomic and genomic characterization uncovers novel biology.</title>
        <authorList>
            <person name="Wiegand S."/>
            <person name="Jogler M."/>
            <person name="Boedeker C."/>
            <person name="Pinto D."/>
            <person name="Vollmers J."/>
            <person name="Rivas-Marin E."/>
            <person name="Kohn T."/>
            <person name="Peeters S.H."/>
            <person name="Heuer A."/>
            <person name="Rast P."/>
            <person name="Oberbeckmann S."/>
            <person name="Bunk B."/>
            <person name="Jeske O."/>
            <person name="Meyerdierks A."/>
            <person name="Storesund J.E."/>
            <person name="Kallscheuer N."/>
            <person name="Luecker S."/>
            <person name="Lage O.M."/>
            <person name="Pohl T."/>
            <person name="Merkel B.J."/>
            <person name="Hornburger P."/>
            <person name="Mueller R.-W."/>
            <person name="Bruemmer F."/>
            <person name="Labrenz M."/>
            <person name="Spormann A.M."/>
            <person name="Op den Camp H."/>
            <person name="Overmann J."/>
            <person name="Amann R."/>
            <person name="Jetten M.S.M."/>
            <person name="Mascher T."/>
            <person name="Medema M.H."/>
            <person name="Devos D.P."/>
            <person name="Kaster A.-K."/>
            <person name="Ovreas L."/>
            <person name="Rohde M."/>
            <person name="Galperin M.Y."/>
            <person name="Jogler C."/>
        </authorList>
    </citation>
    <scope>NUCLEOTIDE SEQUENCE [LARGE SCALE GENOMIC DNA]</scope>
    <source>
        <strain evidence="1 2">Pla175</strain>
    </source>
</reference>
<proteinExistence type="predicted"/>
<keyword evidence="2" id="KW-1185">Reference proteome</keyword>
<gene>
    <name evidence="1" type="ORF">Pla175_02790</name>
</gene>
<dbReference type="AlphaFoldDB" id="A0A518D626"/>
<dbReference type="KEGG" id="pnd:Pla175_02790"/>
<organism evidence="1 2">
    <name type="scientific">Pirellulimonas nuda</name>
    <dbReference type="NCBI Taxonomy" id="2528009"/>
    <lineage>
        <taxon>Bacteria</taxon>
        <taxon>Pseudomonadati</taxon>
        <taxon>Planctomycetota</taxon>
        <taxon>Planctomycetia</taxon>
        <taxon>Pirellulales</taxon>
        <taxon>Lacipirellulaceae</taxon>
        <taxon>Pirellulimonas</taxon>
    </lineage>
</organism>
<accession>A0A518D626</accession>